<reference evidence="1" key="2">
    <citation type="journal article" date="2023" name="IMA Fungus">
        <title>Comparative genomic study of the Penicillium genus elucidates a diverse pangenome and 15 lateral gene transfer events.</title>
        <authorList>
            <person name="Petersen C."/>
            <person name="Sorensen T."/>
            <person name="Nielsen M.R."/>
            <person name="Sondergaard T.E."/>
            <person name="Sorensen J.L."/>
            <person name="Fitzpatrick D.A."/>
            <person name="Frisvad J.C."/>
            <person name="Nielsen K.L."/>
        </authorList>
    </citation>
    <scope>NUCLEOTIDE SEQUENCE</scope>
    <source>
        <strain evidence="1">IBT 29864</strain>
    </source>
</reference>
<protein>
    <submittedName>
        <fullName evidence="1">Uncharacterized protein</fullName>
    </submittedName>
</protein>
<keyword evidence="2" id="KW-1185">Reference proteome</keyword>
<proteinExistence type="predicted"/>
<evidence type="ECO:0000313" key="1">
    <source>
        <dbReference type="EMBL" id="KAJ5379649.1"/>
    </source>
</evidence>
<comment type="caution">
    <text evidence="1">The sequence shown here is derived from an EMBL/GenBank/DDBJ whole genome shotgun (WGS) entry which is preliminary data.</text>
</comment>
<sequence>MSQARSQASKFSDSYPSSIFEGNPLVNLSFLPLDDPQSFIPGALYGQQPPTSTLDVEFIRPRRPIPIPATNPIYSGA</sequence>
<evidence type="ECO:0000313" key="2">
    <source>
        <dbReference type="Proteomes" id="UP001147782"/>
    </source>
</evidence>
<dbReference type="OrthoDB" id="4346036at2759"/>
<dbReference type="GeneID" id="81434185"/>
<dbReference type="AlphaFoldDB" id="A0A9W9SL02"/>
<accession>A0A9W9SL02</accession>
<reference evidence="1" key="1">
    <citation type="submission" date="2022-11" db="EMBL/GenBank/DDBJ databases">
        <authorList>
            <person name="Petersen C."/>
        </authorList>
    </citation>
    <scope>NUCLEOTIDE SEQUENCE</scope>
    <source>
        <strain evidence="1">IBT 29864</strain>
    </source>
</reference>
<name>A0A9W9SL02_9EURO</name>
<dbReference type="EMBL" id="JAPZBS010000002">
    <property type="protein sequence ID" value="KAJ5379649.1"/>
    <property type="molecule type" value="Genomic_DNA"/>
</dbReference>
<organism evidence="1 2">
    <name type="scientific">Penicillium cataractarum</name>
    <dbReference type="NCBI Taxonomy" id="2100454"/>
    <lineage>
        <taxon>Eukaryota</taxon>
        <taxon>Fungi</taxon>
        <taxon>Dikarya</taxon>
        <taxon>Ascomycota</taxon>
        <taxon>Pezizomycotina</taxon>
        <taxon>Eurotiomycetes</taxon>
        <taxon>Eurotiomycetidae</taxon>
        <taxon>Eurotiales</taxon>
        <taxon>Aspergillaceae</taxon>
        <taxon>Penicillium</taxon>
    </lineage>
</organism>
<dbReference type="RefSeq" id="XP_056557220.1">
    <property type="nucleotide sequence ID" value="XM_056695008.1"/>
</dbReference>
<dbReference type="Proteomes" id="UP001147782">
    <property type="component" value="Unassembled WGS sequence"/>
</dbReference>
<gene>
    <name evidence="1" type="ORF">N7496_002077</name>
</gene>